<accession>D8M2T5</accession>
<dbReference type="GO" id="GO:0034247">
    <property type="term" value="P:snoRNA splicing"/>
    <property type="evidence" value="ECO:0007669"/>
    <property type="project" value="TreeGrafter"/>
</dbReference>
<feature type="domain" description="C3H1-type" evidence="7">
    <location>
        <begin position="59"/>
        <end position="87"/>
    </location>
</feature>
<dbReference type="Gene3D" id="4.10.1000.10">
    <property type="entry name" value="Zinc finger, CCCH-type"/>
    <property type="match status" value="1"/>
</dbReference>
<evidence type="ECO:0000256" key="4">
    <source>
        <dbReference type="PROSITE-ProRule" id="PRU00723"/>
    </source>
</evidence>
<dbReference type="PROSITE" id="PS00518">
    <property type="entry name" value="ZF_RING_1"/>
    <property type="match status" value="1"/>
</dbReference>
<keyword evidence="3 4" id="KW-0862">Zinc</keyword>
<evidence type="ECO:0000256" key="2">
    <source>
        <dbReference type="ARBA" id="ARBA00022771"/>
    </source>
</evidence>
<dbReference type="CDD" id="cd16539">
    <property type="entry name" value="RING-HC_RNF113A_B"/>
    <property type="match status" value="1"/>
</dbReference>
<dbReference type="PROSITE" id="PS50103">
    <property type="entry name" value="ZF_C3H1"/>
    <property type="match status" value="1"/>
</dbReference>
<dbReference type="InterPro" id="IPR027370">
    <property type="entry name" value="Znf-RING_euk"/>
</dbReference>
<dbReference type="PROSITE" id="PS50089">
    <property type="entry name" value="ZF_RING_2"/>
    <property type="match status" value="1"/>
</dbReference>
<dbReference type="SUPFAM" id="SSF90229">
    <property type="entry name" value="CCCH zinc finger"/>
    <property type="match status" value="1"/>
</dbReference>
<dbReference type="InterPro" id="IPR013083">
    <property type="entry name" value="Znf_RING/FYVE/PHD"/>
</dbReference>
<dbReference type="SMART" id="SM00184">
    <property type="entry name" value="RING"/>
    <property type="match status" value="1"/>
</dbReference>
<dbReference type="InterPro" id="IPR036855">
    <property type="entry name" value="Znf_CCCH_sf"/>
</dbReference>
<dbReference type="InParanoid" id="D8M2T5"/>
<organism evidence="8">
    <name type="scientific">Blastocystis hominis</name>
    <dbReference type="NCBI Taxonomy" id="12968"/>
    <lineage>
        <taxon>Eukaryota</taxon>
        <taxon>Sar</taxon>
        <taxon>Stramenopiles</taxon>
        <taxon>Bigyra</taxon>
        <taxon>Opalozoa</taxon>
        <taxon>Opalinata</taxon>
        <taxon>Blastocystidae</taxon>
        <taxon>Blastocystis</taxon>
    </lineage>
</organism>
<dbReference type="PANTHER" id="PTHR12930">
    <property type="entry name" value="ZINC FINGER PROTEIN 183"/>
    <property type="match status" value="1"/>
</dbReference>
<proteinExistence type="predicted"/>
<evidence type="ECO:0000313" key="8">
    <source>
        <dbReference type="EMBL" id="CBK22658.2"/>
    </source>
</evidence>
<feature type="zinc finger region" description="C3H1-type" evidence="4">
    <location>
        <begin position="59"/>
        <end position="87"/>
    </location>
</feature>
<dbReference type="EMBL" id="FN668650">
    <property type="protein sequence ID" value="CBK22658.2"/>
    <property type="molecule type" value="Genomic_DNA"/>
</dbReference>
<name>D8M2T5_BLAHO</name>
<evidence type="ECO:0000256" key="3">
    <source>
        <dbReference type="ARBA" id="ARBA00022833"/>
    </source>
</evidence>
<keyword evidence="2 4" id="KW-0863">Zinc-finger</keyword>
<dbReference type="InterPro" id="IPR001841">
    <property type="entry name" value="Znf_RING"/>
</dbReference>
<evidence type="ECO:0000259" key="7">
    <source>
        <dbReference type="PROSITE" id="PS50103"/>
    </source>
</evidence>
<dbReference type="GO" id="GO:0005684">
    <property type="term" value="C:U2-type spliceosomal complex"/>
    <property type="evidence" value="ECO:0007669"/>
    <property type="project" value="TreeGrafter"/>
</dbReference>
<sequence>MQKEAEEKGEQLDPKIYRGATGYHQYIKKTEAQLSNNKFTGTQGPIRATSHIAISNRFDYQPDVCKDYKETGYCAFGDSCIFLHDRGDYKSGWEIERDWNKEQEEKRKRRERGEASEDEDNKYVIESSDEEELPFACFICREPFTNPVVTNCGHYFCEKCALEQYRKTSKCFVCGKDTNGCFNRATEIINRIEKMRNDESPKSEESDSNSEGGNGTD</sequence>
<feature type="domain" description="RING-type" evidence="6">
    <location>
        <begin position="137"/>
        <end position="174"/>
    </location>
</feature>
<dbReference type="PANTHER" id="PTHR12930:SF0">
    <property type="entry name" value="RING FINGER PROTEIN 113B"/>
    <property type="match status" value="1"/>
</dbReference>
<dbReference type="SUPFAM" id="SSF57850">
    <property type="entry name" value="RING/U-box"/>
    <property type="match status" value="1"/>
</dbReference>
<keyword evidence="9" id="KW-1185">Reference proteome</keyword>
<feature type="compositionally biased region" description="Basic and acidic residues" evidence="5">
    <location>
        <begin position="192"/>
        <end position="205"/>
    </location>
</feature>
<evidence type="ECO:0000313" key="9">
    <source>
        <dbReference type="Proteomes" id="UP000008312"/>
    </source>
</evidence>
<dbReference type="RefSeq" id="XP_012896706.1">
    <property type="nucleotide sequence ID" value="XM_013041252.1"/>
</dbReference>
<dbReference type="AlphaFoldDB" id="D8M2T5"/>
<dbReference type="OrthoDB" id="25761at2759"/>
<dbReference type="InterPro" id="IPR017907">
    <property type="entry name" value="Znf_RING_CS"/>
</dbReference>
<evidence type="ECO:0000256" key="1">
    <source>
        <dbReference type="ARBA" id="ARBA00022723"/>
    </source>
</evidence>
<dbReference type="Pfam" id="PF13445">
    <property type="entry name" value="zf-RING_UBOX"/>
    <property type="match status" value="1"/>
</dbReference>
<evidence type="ECO:0008006" key="10">
    <source>
        <dbReference type="Google" id="ProtNLM"/>
    </source>
</evidence>
<dbReference type="OMA" id="WEIEREY"/>
<dbReference type="SMART" id="SM00356">
    <property type="entry name" value="ZnF_C3H1"/>
    <property type="match status" value="1"/>
</dbReference>
<dbReference type="Proteomes" id="UP000008312">
    <property type="component" value="Unassembled WGS sequence"/>
</dbReference>
<dbReference type="GeneID" id="24919896"/>
<dbReference type="Gene3D" id="3.30.40.10">
    <property type="entry name" value="Zinc/RING finger domain, C3HC4 (zinc finger)"/>
    <property type="match status" value="1"/>
</dbReference>
<feature type="region of interest" description="Disordered" evidence="5">
    <location>
        <begin position="192"/>
        <end position="217"/>
    </location>
</feature>
<keyword evidence="1 4" id="KW-0479">Metal-binding</keyword>
<protein>
    <recommendedName>
        <fullName evidence="10">Pre-mRNA-splicing factor CWC24</fullName>
    </recommendedName>
</protein>
<feature type="region of interest" description="Disordered" evidence="5">
    <location>
        <begin position="102"/>
        <end position="123"/>
    </location>
</feature>
<gene>
    <name evidence="8" type="ORF">GSBLH_T00002753001</name>
</gene>
<evidence type="ECO:0000256" key="5">
    <source>
        <dbReference type="SAM" id="MobiDB-lite"/>
    </source>
</evidence>
<feature type="compositionally biased region" description="Basic and acidic residues" evidence="5">
    <location>
        <begin position="102"/>
        <end position="115"/>
    </location>
</feature>
<dbReference type="GO" id="GO:0008270">
    <property type="term" value="F:zinc ion binding"/>
    <property type="evidence" value="ECO:0007669"/>
    <property type="project" value="UniProtKB-KW"/>
</dbReference>
<dbReference type="InterPro" id="IPR039971">
    <property type="entry name" value="CWC24-like"/>
</dbReference>
<dbReference type="FunFam" id="3.30.40.10:FF:000045">
    <property type="entry name" value="RING finger protein 113A"/>
    <property type="match status" value="1"/>
</dbReference>
<dbReference type="Pfam" id="PF00642">
    <property type="entry name" value="zf-CCCH"/>
    <property type="match status" value="1"/>
</dbReference>
<dbReference type="InterPro" id="IPR000571">
    <property type="entry name" value="Znf_CCCH"/>
</dbReference>
<evidence type="ECO:0000259" key="6">
    <source>
        <dbReference type="PROSITE" id="PS50089"/>
    </source>
</evidence>
<reference evidence="8" key="1">
    <citation type="submission" date="2010-02" db="EMBL/GenBank/DDBJ databases">
        <title>Sequencing and annotation of the Blastocystis hominis genome.</title>
        <authorList>
            <person name="Wincker P."/>
        </authorList>
    </citation>
    <scope>NUCLEOTIDE SEQUENCE</scope>
    <source>
        <strain evidence="8">Singapore isolate B</strain>
    </source>
</reference>
<dbReference type="FunCoup" id="D8M2T5">
    <property type="interactions" value="158"/>
</dbReference>